<dbReference type="EMBL" id="JACHEB010000002">
    <property type="protein sequence ID" value="MBB5327556.1"/>
    <property type="molecule type" value="Genomic_DNA"/>
</dbReference>
<organism evidence="1 2">
    <name type="scientific">Tunturiibacter gelidiferens</name>
    <dbReference type="NCBI Taxonomy" id="3069689"/>
    <lineage>
        <taxon>Bacteria</taxon>
        <taxon>Pseudomonadati</taxon>
        <taxon>Acidobacteriota</taxon>
        <taxon>Terriglobia</taxon>
        <taxon>Terriglobales</taxon>
        <taxon>Acidobacteriaceae</taxon>
        <taxon>Tunturiibacter</taxon>
    </lineage>
</organism>
<comment type="caution">
    <text evidence="1">The sequence shown here is derived from an EMBL/GenBank/DDBJ whole genome shotgun (WGS) entry which is preliminary data.</text>
</comment>
<proteinExistence type="predicted"/>
<gene>
    <name evidence="1" type="ORF">HDF14_001161</name>
</gene>
<evidence type="ECO:0000313" key="2">
    <source>
        <dbReference type="Proteomes" id="UP000535182"/>
    </source>
</evidence>
<dbReference type="AlphaFoldDB" id="A0A9X0QBM6"/>
<name>A0A9X0QBM6_9BACT</name>
<protein>
    <submittedName>
        <fullName evidence="1">Uncharacterized protein</fullName>
    </submittedName>
</protein>
<accession>A0A9X0QBM6</accession>
<dbReference type="RefSeq" id="WP_183974325.1">
    <property type="nucleotide sequence ID" value="NZ_JACHEB010000002.1"/>
</dbReference>
<dbReference type="Proteomes" id="UP000535182">
    <property type="component" value="Unassembled WGS sequence"/>
</dbReference>
<reference evidence="1 2" key="1">
    <citation type="submission" date="2020-08" db="EMBL/GenBank/DDBJ databases">
        <title>Genomic Encyclopedia of Type Strains, Phase IV (KMG-V): Genome sequencing to study the core and pangenomes of soil and plant-associated prokaryotes.</title>
        <authorList>
            <person name="Whitman W."/>
        </authorList>
    </citation>
    <scope>NUCLEOTIDE SEQUENCE [LARGE SCALE GENOMIC DNA]</scope>
    <source>
        <strain evidence="1 2">X5P2</strain>
    </source>
</reference>
<sequence>MKKTYKSVAAQVVAKAVAAPVDTTLTDDQMTALAQAFHDIAVEVGQVRLDAIRAGSKLTDPLIVQLQGYVYSLMTTAGNFAVQAANLTLANADQAVSEISLATQAADKALSKLQDIDKAVSIASSVIVLAMAISTKDMGQIASAAKGVVTAAGVSV</sequence>
<keyword evidence="2" id="KW-1185">Reference proteome</keyword>
<evidence type="ECO:0000313" key="1">
    <source>
        <dbReference type="EMBL" id="MBB5327556.1"/>
    </source>
</evidence>